<feature type="compositionally biased region" description="Basic and acidic residues" evidence="9">
    <location>
        <begin position="161"/>
        <end position="175"/>
    </location>
</feature>
<dbReference type="GO" id="GO:0003677">
    <property type="term" value="F:DNA binding"/>
    <property type="evidence" value="ECO:0007669"/>
    <property type="project" value="UniProtKB-KW"/>
</dbReference>
<dbReference type="OrthoDB" id="4161332at2759"/>
<dbReference type="KEGG" id="sapo:SAPIO_CDS0622"/>
<evidence type="ECO:0000256" key="1">
    <source>
        <dbReference type="ARBA" id="ARBA00004123"/>
    </source>
</evidence>
<feature type="domain" description="Zn(2)-C6 fungal-type" evidence="10">
    <location>
        <begin position="26"/>
        <end position="56"/>
    </location>
</feature>
<dbReference type="PROSITE" id="PS00463">
    <property type="entry name" value="ZN2_CY6_FUNGAL_1"/>
    <property type="match status" value="1"/>
</dbReference>
<dbReference type="GO" id="GO:0006351">
    <property type="term" value="P:DNA-templated transcription"/>
    <property type="evidence" value="ECO:0007669"/>
    <property type="project" value="InterPro"/>
</dbReference>
<feature type="coiled-coil region" evidence="8">
    <location>
        <begin position="574"/>
        <end position="601"/>
    </location>
</feature>
<comment type="caution">
    <text evidence="11">The sequence shown here is derived from an EMBL/GenBank/DDBJ whole genome shotgun (WGS) entry which is preliminary data.</text>
</comment>
<protein>
    <recommendedName>
        <fullName evidence="10">Zn(2)-C6 fungal-type domain-containing protein</fullName>
    </recommendedName>
</protein>
<keyword evidence="7" id="KW-0539">Nucleus</keyword>
<dbReference type="InterPro" id="IPR007219">
    <property type="entry name" value="XnlR_reg_dom"/>
</dbReference>
<dbReference type="SMART" id="SM00066">
    <property type="entry name" value="GAL4"/>
    <property type="match status" value="1"/>
</dbReference>
<feature type="compositionally biased region" description="Basic and acidic residues" evidence="9">
    <location>
        <begin position="223"/>
        <end position="234"/>
    </location>
</feature>
<evidence type="ECO:0000259" key="10">
    <source>
        <dbReference type="PROSITE" id="PS50048"/>
    </source>
</evidence>
<keyword evidence="5" id="KW-0238">DNA-binding</keyword>
<gene>
    <name evidence="11" type="ORF">SAPIO_CDS0622</name>
</gene>
<evidence type="ECO:0000256" key="9">
    <source>
        <dbReference type="SAM" id="MobiDB-lite"/>
    </source>
</evidence>
<keyword evidence="12" id="KW-1185">Reference proteome</keyword>
<feature type="region of interest" description="Disordered" evidence="9">
    <location>
        <begin position="106"/>
        <end position="238"/>
    </location>
</feature>
<dbReference type="Pfam" id="PF00172">
    <property type="entry name" value="Zn_clus"/>
    <property type="match status" value="1"/>
</dbReference>
<proteinExistence type="predicted"/>
<keyword evidence="4" id="KW-0805">Transcription regulation</keyword>
<dbReference type="GO" id="GO:0005634">
    <property type="term" value="C:nucleus"/>
    <property type="evidence" value="ECO:0007669"/>
    <property type="project" value="UniProtKB-SubCell"/>
</dbReference>
<evidence type="ECO:0000256" key="7">
    <source>
        <dbReference type="ARBA" id="ARBA00023242"/>
    </source>
</evidence>
<feature type="compositionally biased region" description="Polar residues" evidence="9">
    <location>
        <begin position="136"/>
        <end position="148"/>
    </location>
</feature>
<evidence type="ECO:0000256" key="5">
    <source>
        <dbReference type="ARBA" id="ARBA00023125"/>
    </source>
</evidence>
<evidence type="ECO:0000256" key="4">
    <source>
        <dbReference type="ARBA" id="ARBA00023015"/>
    </source>
</evidence>
<dbReference type="InterPro" id="IPR036864">
    <property type="entry name" value="Zn2-C6_fun-type_DNA-bd_sf"/>
</dbReference>
<dbReference type="OMA" id="NINKMTR"/>
<dbReference type="PANTHER" id="PTHR31313">
    <property type="entry name" value="TY1 ENHANCER ACTIVATOR"/>
    <property type="match status" value="1"/>
</dbReference>
<dbReference type="CDD" id="cd00067">
    <property type="entry name" value="GAL4"/>
    <property type="match status" value="1"/>
</dbReference>
<dbReference type="GO" id="GO:0000981">
    <property type="term" value="F:DNA-binding transcription factor activity, RNA polymerase II-specific"/>
    <property type="evidence" value="ECO:0007669"/>
    <property type="project" value="InterPro"/>
</dbReference>
<dbReference type="AlphaFoldDB" id="A0A084GG60"/>
<dbReference type="GeneID" id="27718774"/>
<dbReference type="InterPro" id="IPR051615">
    <property type="entry name" value="Transcr_Regulatory_Elem"/>
</dbReference>
<feature type="compositionally biased region" description="Basic and acidic residues" evidence="9">
    <location>
        <begin position="117"/>
        <end position="131"/>
    </location>
</feature>
<evidence type="ECO:0000256" key="8">
    <source>
        <dbReference type="SAM" id="Coils"/>
    </source>
</evidence>
<dbReference type="CDD" id="cd12148">
    <property type="entry name" value="fungal_TF_MHR"/>
    <property type="match status" value="1"/>
</dbReference>
<dbReference type="SMART" id="SM00906">
    <property type="entry name" value="Fungal_trans"/>
    <property type="match status" value="1"/>
</dbReference>
<dbReference type="HOGENOM" id="CLU_007003_3_0_1"/>
<evidence type="ECO:0000313" key="12">
    <source>
        <dbReference type="Proteomes" id="UP000028545"/>
    </source>
</evidence>
<dbReference type="SUPFAM" id="SSF57701">
    <property type="entry name" value="Zn2/Cys6 DNA-binding domain"/>
    <property type="match status" value="1"/>
</dbReference>
<keyword evidence="8" id="KW-0175">Coiled coil</keyword>
<evidence type="ECO:0000256" key="6">
    <source>
        <dbReference type="ARBA" id="ARBA00023163"/>
    </source>
</evidence>
<keyword evidence="2" id="KW-0479">Metal-binding</keyword>
<reference evidence="11 12" key="1">
    <citation type="journal article" date="2014" name="Genome Announc.">
        <title>Draft genome sequence of the pathogenic fungus Scedosporium apiospermum.</title>
        <authorList>
            <person name="Vandeputte P."/>
            <person name="Ghamrawi S."/>
            <person name="Rechenmann M."/>
            <person name="Iltis A."/>
            <person name="Giraud S."/>
            <person name="Fleury M."/>
            <person name="Thornton C."/>
            <person name="Delhaes L."/>
            <person name="Meyer W."/>
            <person name="Papon N."/>
            <person name="Bouchara J.P."/>
        </authorList>
    </citation>
    <scope>NUCLEOTIDE SEQUENCE [LARGE SCALE GENOMIC DNA]</scope>
    <source>
        <strain evidence="11 12">IHEM 14462</strain>
    </source>
</reference>
<keyword evidence="6" id="KW-0804">Transcription</keyword>
<accession>A0A084GG60</accession>
<comment type="subcellular location">
    <subcellularLocation>
        <location evidence="1">Nucleus</location>
    </subcellularLocation>
</comment>
<dbReference type="Pfam" id="PF04082">
    <property type="entry name" value="Fungal_trans"/>
    <property type="match status" value="1"/>
</dbReference>
<evidence type="ECO:0000256" key="3">
    <source>
        <dbReference type="ARBA" id="ARBA00022833"/>
    </source>
</evidence>
<name>A0A084GG60_PSEDA</name>
<dbReference type="VEuPathDB" id="FungiDB:SAPIO_CDS0622"/>
<dbReference type="PROSITE" id="PS50048">
    <property type="entry name" value="ZN2_CY6_FUNGAL_2"/>
    <property type="match status" value="1"/>
</dbReference>
<dbReference type="RefSeq" id="XP_016646121.1">
    <property type="nucleotide sequence ID" value="XM_016783355.1"/>
</dbReference>
<evidence type="ECO:0000313" key="11">
    <source>
        <dbReference type="EMBL" id="KEZ46322.1"/>
    </source>
</evidence>
<feature type="compositionally biased region" description="Polar residues" evidence="9">
    <location>
        <begin position="183"/>
        <end position="214"/>
    </location>
</feature>
<dbReference type="Proteomes" id="UP000028545">
    <property type="component" value="Unassembled WGS sequence"/>
</dbReference>
<dbReference type="PANTHER" id="PTHR31313:SF86">
    <property type="entry name" value="ZN(2)-C6 FUNGAL-TYPE DOMAIN-CONTAINING PROTEIN"/>
    <property type="match status" value="1"/>
</dbReference>
<dbReference type="InterPro" id="IPR001138">
    <property type="entry name" value="Zn2Cys6_DnaBD"/>
</dbReference>
<dbReference type="Gene3D" id="4.10.240.10">
    <property type="entry name" value="Zn(2)-C6 fungal-type DNA-binding domain"/>
    <property type="match status" value="1"/>
</dbReference>
<sequence>MTATGRKPGQTGVGQKTTSAIKTCKTCASCRLKKVRCSGSQPKCAECIVDELECVYPQDARKEPRPSRARVRRLETTVAAMLDRMKAAGLAPMDTSTEEWISSAVAGSGESLSPRGQAEHQLERPRSHDDEANSAPGITNTATATMPQQGVLIVSPPLPSRHVDSSTETTIDKCAMDCPDPGPTTSVDNNNSTSQHLTPSSTSTDIMAASQTQPLAEAAESDLNDRSREGKDRLSGLSPGEAHVAGVSHEHGCVSSVHGLASPMNNRSGRHKDITAVAGMWQEDEARTAASKARLISYAALQSQREAWVYNQPQITIDLDGCDVDLAKHLIELHFSMQHYVYLISYRPAIMDSLASGGGPWVNKLLLNAIYYSSSLYSNRPCLQQDPRDPQSIGSRFYARFCQLLGGEIAQPSIPSAVALLLMSASLVSHGRPSAGWNLSGLAYRMVIDLGCHLTPGLDCQAQAIMHSSARSALSQDLEQEMRKRLYWGAFATDATQSLYLGRPCMLAPVEARVPLCFLDTFEELAKWEPYVDAQTPQYCPPPYAPQPAHAVSTFGAVARLLQISTRITKMYGIDAIKGQAQDMQRELTDIEHNLQHWSASLPSHLRFDPEGPFIPPPHKITPHTTFHALNILLHRAFLEDGHLYHHSDSGVTTRSEEACLHSALMIEKLLRSFRDTFTLRGAPFLLCYATYSAVSVVLRHERHHRGRFMEHISFFWTCLSDMQRGCNFGMKKPLAILKEMVREYNISIKQSGIATMASDDAGGGDKYVQAGLDESFFEFPLPAHPSVGDATSEVMHIPNDDGFILNHSGVGDSRMSVVGSDYYSYDTSMAGLMTYLDEQEQQIWQDTLYGLFTSSMQFG</sequence>
<dbReference type="GO" id="GO:0008270">
    <property type="term" value="F:zinc ion binding"/>
    <property type="evidence" value="ECO:0007669"/>
    <property type="project" value="InterPro"/>
</dbReference>
<organism evidence="11 12">
    <name type="scientific">Pseudallescheria apiosperma</name>
    <name type="common">Scedosporium apiospermum</name>
    <dbReference type="NCBI Taxonomy" id="563466"/>
    <lineage>
        <taxon>Eukaryota</taxon>
        <taxon>Fungi</taxon>
        <taxon>Dikarya</taxon>
        <taxon>Ascomycota</taxon>
        <taxon>Pezizomycotina</taxon>
        <taxon>Sordariomycetes</taxon>
        <taxon>Hypocreomycetidae</taxon>
        <taxon>Microascales</taxon>
        <taxon>Microascaceae</taxon>
        <taxon>Scedosporium</taxon>
    </lineage>
</organism>
<keyword evidence="3" id="KW-0862">Zinc</keyword>
<evidence type="ECO:0000256" key="2">
    <source>
        <dbReference type="ARBA" id="ARBA00022723"/>
    </source>
</evidence>
<dbReference type="EMBL" id="JOWA01000033">
    <property type="protein sequence ID" value="KEZ46322.1"/>
    <property type="molecule type" value="Genomic_DNA"/>
</dbReference>